<comment type="caution">
    <text evidence="3">The sequence shown here is derived from an EMBL/GenBank/DDBJ whole genome shotgun (WGS) entry which is preliminary data.</text>
</comment>
<gene>
    <name evidence="3" type="ORF">NE237_003204</name>
</gene>
<dbReference type="Gene3D" id="3.60.10.10">
    <property type="entry name" value="Endonuclease/exonuclease/phosphatase"/>
    <property type="match status" value="1"/>
</dbReference>
<name>A0A9Q0QS79_9MAGN</name>
<protein>
    <submittedName>
        <fullName evidence="3">Uncharacterized protein</fullName>
    </submittedName>
</protein>
<reference evidence="3" key="1">
    <citation type="journal article" date="2023" name="Plant J.">
        <title>The genome of the king protea, Protea cynaroides.</title>
        <authorList>
            <person name="Chang J."/>
            <person name="Duong T.A."/>
            <person name="Schoeman C."/>
            <person name="Ma X."/>
            <person name="Roodt D."/>
            <person name="Barker N."/>
            <person name="Li Z."/>
            <person name="Van de Peer Y."/>
            <person name="Mizrachi E."/>
        </authorList>
    </citation>
    <scope>NUCLEOTIDE SEQUENCE</scope>
    <source>
        <tissue evidence="3">Young leaves</tissue>
    </source>
</reference>
<evidence type="ECO:0000256" key="1">
    <source>
        <dbReference type="SAM" id="MobiDB-lite"/>
    </source>
</evidence>
<accession>A0A9Q0QS79</accession>
<dbReference type="InterPro" id="IPR036691">
    <property type="entry name" value="Endo/exonu/phosph_ase_sf"/>
</dbReference>
<dbReference type="SUPFAM" id="SSF56219">
    <property type="entry name" value="DNase I-like"/>
    <property type="match status" value="1"/>
</dbReference>
<evidence type="ECO:0000256" key="2">
    <source>
        <dbReference type="SAM" id="SignalP"/>
    </source>
</evidence>
<feature type="signal peptide" evidence="2">
    <location>
        <begin position="1"/>
        <end position="20"/>
    </location>
</feature>
<feature type="region of interest" description="Disordered" evidence="1">
    <location>
        <begin position="159"/>
        <end position="185"/>
    </location>
</feature>
<evidence type="ECO:0000313" key="3">
    <source>
        <dbReference type="EMBL" id="KAJ4970105.1"/>
    </source>
</evidence>
<dbReference type="AlphaFoldDB" id="A0A9Q0QS79"/>
<sequence>MLNILRLISHGLLLIRRLRSSWTAARGGSVVSPTVTFHGKLQSCAPIDISHTITTLSTRGEAPATVFSPGLDVFGTAHSLHSSSTLGSGAVLATMSPVQFYLTQQALIQDYISHHPTLATAILNIAPQLSSLSRTCPLPSPVWSFFTLETQSIPLSEAMPPQVIPASSSRSKRPRHESDNLEEASSEEGHFFNVWPHGGWGESAPWGAMKLFCWNCQGLGRALTVHALFHLLKSKHQDILFFMETRLSRSKLLQLFRRSLYPHFFIVDPIHSAGGLALF</sequence>
<dbReference type="Proteomes" id="UP001141806">
    <property type="component" value="Unassembled WGS sequence"/>
</dbReference>
<dbReference type="EMBL" id="JAMYWD010000005">
    <property type="protein sequence ID" value="KAJ4970105.1"/>
    <property type="molecule type" value="Genomic_DNA"/>
</dbReference>
<evidence type="ECO:0000313" key="4">
    <source>
        <dbReference type="Proteomes" id="UP001141806"/>
    </source>
</evidence>
<organism evidence="3 4">
    <name type="scientific">Protea cynaroides</name>
    <dbReference type="NCBI Taxonomy" id="273540"/>
    <lineage>
        <taxon>Eukaryota</taxon>
        <taxon>Viridiplantae</taxon>
        <taxon>Streptophyta</taxon>
        <taxon>Embryophyta</taxon>
        <taxon>Tracheophyta</taxon>
        <taxon>Spermatophyta</taxon>
        <taxon>Magnoliopsida</taxon>
        <taxon>Proteales</taxon>
        <taxon>Proteaceae</taxon>
        <taxon>Protea</taxon>
    </lineage>
</organism>
<feature type="chain" id="PRO_5040287524" evidence="2">
    <location>
        <begin position="21"/>
        <end position="279"/>
    </location>
</feature>
<keyword evidence="4" id="KW-1185">Reference proteome</keyword>
<proteinExistence type="predicted"/>
<keyword evidence="2" id="KW-0732">Signal</keyword>
<dbReference type="OrthoDB" id="1001388at2759"/>